<comment type="caution">
    <text evidence="1">The sequence shown here is derived from an EMBL/GenBank/DDBJ whole genome shotgun (WGS) entry which is preliminary data.</text>
</comment>
<protein>
    <submittedName>
        <fullName evidence="1">ANK_REP_REGION domain-containing protein</fullName>
    </submittedName>
</protein>
<gene>
    <name evidence="1" type="ORF">SCF082_LOCUS23477</name>
</gene>
<evidence type="ECO:0000313" key="1">
    <source>
        <dbReference type="EMBL" id="CAK9040315.1"/>
    </source>
</evidence>
<dbReference type="EMBL" id="CAXAMM010017058">
    <property type="protein sequence ID" value="CAK9040315.1"/>
    <property type="molecule type" value="Genomic_DNA"/>
</dbReference>
<dbReference type="InterPro" id="IPR012827">
    <property type="entry name" value="Hemerythrin_metal-bd"/>
</dbReference>
<accession>A0ABP0LMD3</accession>
<dbReference type="Proteomes" id="UP001642464">
    <property type="component" value="Unassembled WGS sequence"/>
</dbReference>
<proteinExistence type="predicted"/>
<dbReference type="InterPro" id="IPR035938">
    <property type="entry name" value="Hemerythrin-like_sf"/>
</dbReference>
<dbReference type="SUPFAM" id="SSF47188">
    <property type="entry name" value="Hemerythrin-like"/>
    <property type="match status" value="1"/>
</dbReference>
<dbReference type="Gene3D" id="1.20.120.50">
    <property type="entry name" value="Hemerythrin-like"/>
    <property type="match status" value="1"/>
</dbReference>
<evidence type="ECO:0000313" key="2">
    <source>
        <dbReference type="Proteomes" id="UP001642464"/>
    </source>
</evidence>
<sequence length="359" mass="38551">MNSWAAGATYDCNFLCICVLGDRSAYGLCKEMSTQMKLTHCVNGFVASPSDMPTYGQLGCQGFIVLDKEHNVVSEGTTPFMQVRALAFQHVEALLDAICNNTPIPSICPGEMGEIIGPELTGCRGVCIKVHKEKVDFGFMDGPHQGKMMSFHQSMVRRLSLDEEGGGGGGGSSCGTGTCGVGTCGSGQCGDKGTSCKDVCADGSCGSGSCKPTGCDPSSCEKPECQIDADFLEQSLDIASVKVSSMDSEHAECAKALRVLAEKRSEESLQDVLKCLSDHFLHEEQLFEQFGFGVHVNEKLSAKKSHTDEHHRLLDKVQKQLARGTVPAGFVKDLLKDFHEHTSLYDMQYADFLASKGAS</sequence>
<organism evidence="1 2">
    <name type="scientific">Durusdinium trenchii</name>
    <dbReference type="NCBI Taxonomy" id="1381693"/>
    <lineage>
        <taxon>Eukaryota</taxon>
        <taxon>Sar</taxon>
        <taxon>Alveolata</taxon>
        <taxon>Dinophyceae</taxon>
        <taxon>Suessiales</taxon>
        <taxon>Symbiodiniaceae</taxon>
        <taxon>Durusdinium</taxon>
    </lineage>
</organism>
<dbReference type="CDD" id="cd12107">
    <property type="entry name" value="Hemerythrin"/>
    <property type="match status" value="1"/>
</dbReference>
<keyword evidence="2" id="KW-1185">Reference proteome</keyword>
<name>A0ABP0LMD3_9DINO</name>
<reference evidence="1 2" key="1">
    <citation type="submission" date="2024-02" db="EMBL/GenBank/DDBJ databases">
        <authorList>
            <person name="Chen Y."/>
            <person name="Shah S."/>
            <person name="Dougan E. K."/>
            <person name="Thang M."/>
            <person name="Chan C."/>
        </authorList>
    </citation>
    <scope>NUCLEOTIDE SEQUENCE [LARGE SCALE GENOMIC DNA]</scope>
</reference>